<dbReference type="RefSeq" id="XP_041408133.1">
    <property type="nucleotide sequence ID" value="XM_041552199.1"/>
</dbReference>
<organism evidence="2 3">
    <name type="scientific">Maudiozyma barnettii</name>
    <dbReference type="NCBI Taxonomy" id="61262"/>
    <lineage>
        <taxon>Eukaryota</taxon>
        <taxon>Fungi</taxon>
        <taxon>Dikarya</taxon>
        <taxon>Ascomycota</taxon>
        <taxon>Saccharomycotina</taxon>
        <taxon>Saccharomycetes</taxon>
        <taxon>Saccharomycetales</taxon>
        <taxon>Saccharomycetaceae</taxon>
        <taxon>Maudiozyma</taxon>
    </lineage>
</organism>
<proteinExistence type="predicted"/>
<dbReference type="Proteomes" id="UP000644660">
    <property type="component" value="Unassembled WGS sequence"/>
</dbReference>
<keyword evidence="3" id="KW-1185">Reference proteome</keyword>
<dbReference type="EMBL" id="CAEFZW010000009">
    <property type="protein sequence ID" value="CAB4256289.1"/>
    <property type="molecule type" value="Genomic_DNA"/>
</dbReference>
<gene>
    <name evidence="2" type="ORF">KABA2_09S01298</name>
</gene>
<keyword evidence="1" id="KW-0472">Membrane</keyword>
<evidence type="ECO:0000256" key="1">
    <source>
        <dbReference type="SAM" id="Phobius"/>
    </source>
</evidence>
<protein>
    <submittedName>
        <fullName evidence="2">Uncharacterized protein</fullName>
    </submittedName>
</protein>
<keyword evidence="1" id="KW-1133">Transmembrane helix</keyword>
<evidence type="ECO:0000313" key="3">
    <source>
        <dbReference type="Proteomes" id="UP000644660"/>
    </source>
</evidence>
<comment type="caution">
    <text evidence="2">The sequence shown here is derived from an EMBL/GenBank/DDBJ whole genome shotgun (WGS) entry which is preliminary data.</text>
</comment>
<name>A0A8H2VJ88_9SACH</name>
<dbReference type="GeneID" id="64859362"/>
<keyword evidence="1" id="KW-0812">Transmembrane</keyword>
<reference evidence="2 3" key="1">
    <citation type="submission" date="2020-05" db="EMBL/GenBank/DDBJ databases">
        <authorList>
            <person name="Casaregola S."/>
            <person name="Devillers H."/>
            <person name="Grondin C."/>
        </authorList>
    </citation>
    <scope>NUCLEOTIDE SEQUENCE [LARGE SCALE GENOMIC DNA]</scope>
    <source>
        <strain evidence="2 3">CLIB 1767</strain>
    </source>
</reference>
<dbReference type="OrthoDB" id="4067971at2759"/>
<accession>A0A8H2VJ88</accession>
<sequence>MAVLDIIEEAVVRWSIQFVHIVQTTCYILILMVLVPFLGLYMIDAWLYMIRLVRYYYKLRQYHQRRYTLAEKVPDQEPHKIVLVPEPPMVIHKRRNIVSHNSNSIIKGKDASKNVRLSASLHTLMDKIQEYLVVSNQQQEQQPESVLRSRDELIYMASSNDSITHTDSNELTRLHRMVSA</sequence>
<evidence type="ECO:0000313" key="2">
    <source>
        <dbReference type="EMBL" id="CAB4256289.1"/>
    </source>
</evidence>
<feature type="transmembrane region" description="Helical" evidence="1">
    <location>
        <begin position="27"/>
        <end position="50"/>
    </location>
</feature>
<dbReference type="AlphaFoldDB" id="A0A8H2VJ88"/>